<dbReference type="PANTHER" id="PTHR21248:SF22">
    <property type="entry name" value="PHOSPHOLIPASE D"/>
    <property type="match status" value="1"/>
</dbReference>
<reference evidence="11 12" key="1">
    <citation type="submission" date="2020-11" db="EMBL/GenBank/DDBJ databases">
        <title>WGS of Herminiimonas contaminans strain Marseille-Q4544 isolated from planarians Schmidtea mediterranea.</title>
        <authorList>
            <person name="Kangale L."/>
        </authorList>
    </citation>
    <scope>NUCLEOTIDE SEQUENCE [LARGE SCALE GENOMIC DNA]</scope>
    <source>
        <strain evidence="11 12">Marseille-Q4544</strain>
    </source>
</reference>
<name>A0ABS0ERA2_9BURK</name>
<dbReference type="NCBIfam" id="TIGR04265">
    <property type="entry name" value="bac_cardiolipin"/>
    <property type="match status" value="1"/>
</dbReference>
<keyword evidence="2" id="KW-1003">Cell membrane</keyword>
<evidence type="ECO:0000256" key="5">
    <source>
        <dbReference type="ARBA" id="ARBA00022737"/>
    </source>
</evidence>
<dbReference type="EC" id="2.7.8.-" evidence="8"/>
<evidence type="ECO:0000256" key="6">
    <source>
        <dbReference type="ARBA" id="ARBA00022989"/>
    </source>
</evidence>
<feature type="signal peptide" evidence="9">
    <location>
        <begin position="1"/>
        <end position="27"/>
    </location>
</feature>
<proteinExistence type="predicted"/>
<accession>A0ABS0ERA2</accession>
<dbReference type="PANTHER" id="PTHR21248">
    <property type="entry name" value="CARDIOLIPIN SYNTHASE"/>
    <property type="match status" value="1"/>
</dbReference>
<evidence type="ECO:0000313" key="12">
    <source>
        <dbReference type="Proteomes" id="UP000657372"/>
    </source>
</evidence>
<dbReference type="InterPro" id="IPR025202">
    <property type="entry name" value="PLD-like_dom"/>
</dbReference>
<keyword evidence="3" id="KW-0808">Transferase</keyword>
<dbReference type="InterPro" id="IPR022924">
    <property type="entry name" value="Cardiolipin_synthase"/>
</dbReference>
<evidence type="ECO:0000256" key="3">
    <source>
        <dbReference type="ARBA" id="ARBA00022679"/>
    </source>
</evidence>
<feature type="domain" description="PLD phosphodiesterase" evidence="10">
    <location>
        <begin position="194"/>
        <end position="221"/>
    </location>
</feature>
<dbReference type="Gene3D" id="3.30.870.10">
    <property type="entry name" value="Endonuclease Chain A"/>
    <property type="match status" value="2"/>
</dbReference>
<keyword evidence="4" id="KW-0812">Transmembrane</keyword>
<evidence type="ECO:0000256" key="1">
    <source>
        <dbReference type="ARBA" id="ARBA00004236"/>
    </source>
</evidence>
<evidence type="ECO:0000259" key="10">
    <source>
        <dbReference type="PROSITE" id="PS50035"/>
    </source>
</evidence>
<evidence type="ECO:0000256" key="4">
    <source>
        <dbReference type="ARBA" id="ARBA00022692"/>
    </source>
</evidence>
<dbReference type="SUPFAM" id="SSF56024">
    <property type="entry name" value="Phospholipase D/nuclease"/>
    <property type="match status" value="2"/>
</dbReference>
<dbReference type="InterPro" id="IPR001736">
    <property type="entry name" value="PLipase_D/transphosphatidylase"/>
</dbReference>
<comment type="subcellular location">
    <subcellularLocation>
        <location evidence="1">Cell membrane</location>
    </subcellularLocation>
</comment>
<feature type="chain" id="PRO_5045597928" description="Cardiolipin synthase" evidence="9">
    <location>
        <begin position="28"/>
        <end position="465"/>
    </location>
</feature>
<organism evidence="11 12">
    <name type="scientific">Herminiimonas contaminans</name>
    <dbReference type="NCBI Taxonomy" id="1111140"/>
    <lineage>
        <taxon>Bacteria</taxon>
        <taxon>Pseudomonadati</taxon>
        <taxon>Pseudomonadota</taxon>
        <taxon>Betaproteobacteria</taxon>
        <taxon>Burkholderiales</taxon>
        <taxon>Oxalobacteraceae</taxon>
        <taxon>Herminiimonas</taxon>
    </lineage>
</organism>
<evidence type="ECO:0000313" key="11">
    <source>
        <dbReference type="EMBL" id="MBF8177326.1"/>
    </source>
</evidence>
<gene>
    <name evidence="11" type="primary">cls</name>
    <name evidence="11" type="ORF">IXC47_06515</name>
</gene>
<keyword evidence="5" id="KW-0677">Repeat</keyword>
<sequence length="465" mass="52150">MSKHFLRDHFLLRLTLAGLSLALSACASLPDVQYLKTSLQPQDSATIQTAQGNTLSKEKTESLLARRLRSDNVALPELAALEEAATGSPLIAGNKLTLLNDGPDTIRAMLAAIRAAKDHVNLETYIFNEDALGTEFAELLMQKQRDGVQVNIIYDSIGSLSTPPEFFQKLRDSGINLLEFSPVNPFKRAFSTRLNNRDHRKIMVVDGRIAFTGGINISSDYSSSSLFRSNKKQSDQDLGWRDTHIQVEGPAVASFQWLFMQTWVSQKNENLSKRNYFPPLTRMGDKMVRVIGSEPGGNYEMYKAYALAMQEAKVSIHVTNAYFVPDVQLVQAITNAAKRGVDVKMVFPGMSDVGLVMHAGRSFYTELLAAGVRVFELQASVLHAKTAVIDGYWSTIGSTNLDMRSFLHNREVNLITLDKAFGDVMESAFNEDLKNSIEITAEEWDKRPFSNRMKEWMARRLEYWL</sequence>
<keyword evidence="12" id="KW-1185">Reference proteome</keyword>
<dbReference type="PROSITE" id="PS51257">
    <property type="entry name" value="PROKAR_LIPOPROTEIN"/>
    <property type="match status" value="1"/>
</dbReference>
<comment type="caution">
    <text evidence="11">The sequence shown here is derived from an EMBL/GenBank/DDBJ whole genome shotgun (WGS) entry which is preliminary data.</text>
</comment>
<keyword evidence="7" id="KW-0472">Membrane</keyword>
<dbReference type="Pfam" id="PF13091">
    <property type="entry name" value="PLDc_2"/>
    <property type="match status" value="2"/>
</dbReference>
<evidence type="ECO:0000256" key="8">
    <source>
        <dbReference type="NCBIfam" id="TIGR04265"/>
    </source>
</evidence>
<dbReference type="EMBL" id="JADOEL010000003">
    <property type="protein sequence ID" value="MBF8177326.1"/>
    <property type="molecule type" value="Genomic_DNA"/>
</dbReference>
<dbReference type="RefSeq" id="WP_195875048.1">
    <property type="nucleotide sequence ID" value="NZ_JADOEL010000003.1"/>
</dbReference>
<dbReference type="CDD" id="cd09159">
    <property type="entry name" value="PLDc_ybhO_like_2"/>
    <property type="match status" value="1"/>
</dbReference>
<dbReference type="SMART" id="SM00155">
    <property type="entry name" value="PLDc"/>
    <property type="match status" value="2"/>
</dbReference>
<protein>
    <recommendedName>
        <fullName evidence="8">Cardiolipin synthase</fullName>
        <ecNumber evidence="8">2.7.8.-</ecNumber>
    </recommendedName>
</protein>
<evidence type="ECO:0000256" key="9">
    <source>
        <dbReference type="SAM" id="SignalP"/>
    </source>
</evidence>
<dbReference type="PROSITE" id="PS50035">
    <property type="entry name" value="PLD"/>
    <property type="match status" value="2"/>
</dbReference>
<keyword evidence="9" id="KW-0732">Signal</keyword>
<dbReference type="CDD" id="cd09110">
    <property type="entry name" value="PLDc_CLS_1"/>
    <property type="match status" value="1"/>
</dbReference>
<keyword evidence="6" id="KW-1133">Transmembrane helix</keyword>
<feature type="domain" description="PLD phosphodiesterase" evidence="10">
    <location>
        <begin position="378"/>
        <end position="405"/>
    </location>
</feature>
<evidence type="ECO:0000256" key="2">
    <source>
        <dbReference type="ARBA" id="ARBA00022475"/>
    </source>
</evidence>
<dbReference type="Proteomes" id="UP000657372">
    <property type="component" value="Unassembled WGS sequence"/>
</dbReference>
<evidence type="ECO:0000256" key="7">
    <source>
        <dbReference type="ARBA" id="ARBA00023136"/>
    </source>
</evidence>